<evidence type="ECO:0000259" key="1">
    <source>
        <dbReference type="Pfam" id="PF17740"/>
    </source>
</evidence>
<dbReference type="EMBL" id="JARBDR010000657">
    <property type="protein sequence ID" value="KAJ8308099.1"/>
    <property type="molecule type" value="Genomic_DNA"/>
</dbReference>
<dbReference type="Pfam" id="PF17740">
    <property type="entry name" value="DUF5577"/>
    <property type="match status" value="1"/>
</dbReference>
<accession>A0ABQ9ESR5</accession>
<dbReference type="Pfam" id="PF18017">
    <property type="entry name" value="SAM_4"/>
    <property type="match status" value="1"/>
</dbReference>
<dbReference type="CDD" id="cd09531">
    <property type="entry name" value="SAM_CS047"/>
    <property type="match status" value="1"/>
</dbReference>
<feature type="domain" description="DUF5577" evidence="1">
    <location>
        <begin position="100"/>
        <end position="286"/>
    </location>
</feature>
<dbReference type="PANTHER" id="PTHR21359">
    <property type="entry name" value="DUF5577 DOMAIN-CONTAINING PROTEIN"/>
    <property type="match status" value="1"/>
</dbReference>
<dbReference type="Gene3D" id="1.10.150.50">
    <property type="entry name" value="Transcription Factor, Ets-1"/>
    <property type="match status" value="1"/>
</dbReference>
<organism evidence="2 3">
    <name type="scientific">Tegillarca granosa</name>
    <name type="common">Malaysian cockle</name>
    <name type="synonym">Anadara granosa</name>
    <dbReference type="NCBI Taxonomy" id="220873"/>
    <lineage>
        <taxon>Eukaryota</taxon>
        <taxon>Metazoa</taxon>
        <taxon>Spiralia</taxon>
        <taxon>Lophotrochozoa</taxon>
        <taxon>Mollusca</taxon>
        <taxon>Bivalvia</taxon>
        <taxon>Autobranchia</taxon>
        <taxon>Pteriomorphia</taxon>
        <taxon>Arcoida</taxon>
        <taxon>Arcoidea</taxon>
        <taxon>Arcidae</taxon>
        <taxon>Tegillarca</taxon>
    </lineage>
</organism>
<dbReference type="InterPro" id="IPR013761">
    <property type="entry name" value="SAM/pointed_sf"/>
</dbReference>
<dbReference type="InterPro" id="IPR039161">
    <property type="entry name" value="C19orf47-like"/>
</dbReference>
<sequence>MTAPATDTSYWIKFFTDCGIPAGEAANYAVTFTDNRIQKDHLNDLTKEYLNDMGIKILGDVIAILKHSKDVYTQISREKTLRGNSSINAKRTASPVPRRSTAASRIVDHYLGNDPDAAPLNQPVVNTPKISKELSARLGNSSDTESPANITKIVINNNKLKEEVPVPKKRRVFPEHEGKYKITMPSGTTAKTQKILKEQGLSKFSAKQSSTVFDRLGADTSAPRKTTLNDGGLIVVKSLTLQDSVFTRLGGKTTVKRAATSTSVDLDSSDEEGDPLEYAGVLKNAVAKKASVGVKTEGILSFKADAEPRSLHERLGKKVASPVVSSTSEIQISAKTVKSEVSSSTMVLRDTKITVATKADSGVFGRLGKQAAS</sequence>
<keyword evidence="3" id="KW-1185">Reference proteome</keyword>
<dbReference type="PANTHER" id="PTHR21359:SF1">
    <property type="entry name" value="DUF5577 DOMAIN-CONTAINING PROTEIN"/>
    <property type="match status" value="1"/>
</dbReference>
<reference evidence="2 3" key="1">
    <citation type="submission" date="2022-12" db="EMBL/GenBank/DDBJ databases">
        <title>Chromosome-level genome of Tegillarca granosa.</title>
        <authorList>
            <person name="Kim J."/>
        </authorList>
    </citation>
    <scope>NUCLEOTIDE SEQUENCE [LARGE SCALE GENOMIC DNA]</scope>
    <source>
        <strain evidence="2">Teg-2019</strain>
        <tissue evidence="2">Adductor muscle</tissue>
    </source>
</reference>
<dbReference type="InterPro" id="IPR041477">
    <property type="entry name" value="DUF5577"/>
</dbReference>
<proteinExistence type="predicted"/>
<dbReference type="InterPro" id="IPR040772">
    <property type="entry name" value="C19orf47_SAM"/>
</dbReference>
<evidence type="ECO:0000313" key="3">
    <source>
        <dbReference type="Proteomes" id="UP001217089"/>
    </source>
</evidence>
<dbReference type="Proteomes" id="UP001217089">
    <property type="component" value="Unassembled WGS sequence"/>
</dbReference>
<dbReference type="SUPFAM" id="SSF47769">
    <property type="entry name" value="SAM/Pointed domain"/>
    <property type="match status" value="1"/>
</dbReference>
<comment type="caution">
    <text evidence="2">The sequence shown here is derived from an EMBL/GenBank/DDBJ whole genome shotgun (WGS) entry which is preliminary data.</text>
</comment>
<name>A0ABQ9ESR5_TEGGR</name>
<protein>
    <recommendedName>
        <fullName evidence="1">DUF5577 domain-containing protein</fullName>
    </recommendedName>
</protein>
<gene>
    <name evidence="2" type="ORF">KUTeg_012973</name>
</gene>
<evidence type="ECO:0000313" key="2">
    <source>
        <dbReference type="EMBL" id="KAJ8308099.1"/>
    </source>
</evidence>